<keyword evidence="1" id="KW-1133">Transmembrane helix</keyword>
<feature type="transmembrane region" description="Helical" evidence="1">
    <location>
        <begin position="53"/>
        <end position="76"/>
    </location>
</feature>
<evidence type="ECO:0000313" key="2">
    <source>
        <dbReference type="EMBL" id="KAK9783775.1"/>
    </source>
</evidence>
<comment type="caution">
    <text evidence="2">The sequence shown here is derived from an EMBL/GenBank/DDBJ whole genome shotgun (WGS) entry which is preliminary data.</text>
</comment>
<protein>
    <submittedName>
        <fullName evidence="2">Uncharacterized protein</fullName>
    </submittedName>
</protein>
<keyword evidence="1" id="KW-0812">Transmembrane</keyword>
<evidence type="ECO:0000313" key="3">
    <source>
        <dbReference type="Proteomes" id="UP001465668"/>
    </source>
</evidence>
<keyword evidence="1" id="KW-0472">Membrane</keyword>
<dbReference type="Proteomes" id="UP001465668">
    <property type="component" value="Unassembled WGS sequence"/>
</dbReference>
<reference evidence="2 3" key="1">
    <citation type="submission" date="2024-02" db="EMBL/GenBank/DDBJ databases">
        <title>First draft genome assembly of two strains of Seiridium cardinale.</title>
        <authorList>
            <person name="Emiliani G."/>
            <person name="Scali E."/>
        </authorList>
    </citation>
    <scope>NUCLEOTIDE SEQUENCE [LARGE SCALE GENOMIC DNA]</scope>
    <source>
        <strain evidence="2 3">BM-138-000479</strain>
    </source>
</reference>
<evidence type="ECO:0000256" key="1">
    <source>
        <dbReference type="SAM" id="Phobius"/>
    </source>
</evidence>
<gene>
    <name evidence="2" type="ORF">SCAR479_00334</name>
</gene>
<sequence length="120" mass="13293">MSLISASIVDQTAVLGHYSGVIGALGPLLGYTLRCQQILSDITLFIVLRSYLIASHLLFLTRILATQAVIISKFLLFNTGHISSRAIRSIWDSPGTRRLRKKLELEFFTFILGGGNSRLE</sequence>
<keyword evidence="3" id="KW-1185">Reference proteome</keyword>
<feature type="transmembrane region" description="Helical" evidence="1">
    <location>
        <begin position="12"/>
        <end position="33"/>
    </location>
</feature>
<accession>A0ABR2Y9E3</accession>
<dbReference type="EMBL" id="JARVKM010000001">
    <property type="protein sequence ID" value="KAK9783775.1"/>
    <property type="molecule type" value="Genomic_DNA"/>
</dbReference>
<organism evidence="2 3">
    <name type="scientific">Seiridium cardinale</name>
    <dbReference type="NCBI Taxonomy" id="138064"/>
    <lineage>
        <taxon>Eukaryota</taxon>
        <taxon>Fungi</taxon>
        <taxon>Dikarya</taxon>
        <taxon>Ascomycota</taxon>
        <taxon>Pezizomycotina</taxon>
        <taxon>Sordariomycetes</taxon>
        <taxon>Xylariomycetidae</taxon>
        <taxon>Amphisphaeriales</taxon>
        <taxon>Sporocadaceae</taxon>
        <taxon>Seiridium</taxon>
    </lineage>
</organism>
<proteinExistence type="predicted"/>
<name>A0ABR2Y9E3_9PEZI</name>